<reference evidence="2 3" key="1">
    <citation type="submission" date="2021-05" db="EMBL/GenBank/DDBJ databases">
        <title>Genome Assembly of Synthetic Allotetraploid Brassica napus Reveals Homoeologous Exchanges between Subgenomes.</title>
        <authorList>
            <person name="Davis J.T."/>
        </authorList>
    </citation>
    <scope>NUCLEOTIDE SEQUENCE [LARGE SCALE GENOMIC DNA]</scope>
    <source>
        <strain evidence="3">cv. Da-Ae</strain>
        <tissue evidence="2">Seedling</tissue>
    </source>
</reference>
<feature type="domain" description="RNase H type-1" evidence="1">
    <location>
        <begin position="49"/>
        <end position="107"/>
    </location>
</feature>
<name>A0ABQ8E0F9_BRANA</name>
<proteinExistence type="predicted"/>
<comment type="caution">
    <text evidence="2">The sequence shown here is derived from an EMBL/GenBank/DDBJ whole genome shotgun (WGS) entry which is preliminary data.</text>
</comment>
<organism evidence="2 3">
    <name type="scientific">Brassica napus</name>
    <name type="common">Rape</name>
    <dbReference type="NCBI Taxonomy" id="3708"/>
    <lineage>
        <taxon>Eukaryota</taxon>
        <taxon>Viridiplantae</taxon>
        <taxon>Streptophyta</taxon>
        <taxon>Embryophyta</taxon>
        <taxon>Tracheophyta</taxon>
        <taxon>Spermatophyta</taxon>
        <taxon>Magnoliopsida</taxon>
        <taxon>eudicotyledons</taxon>
        <taxon>Gunneridae</taxon>
        <taxon>Pentapetalae</taxon>
        <taxon>rosids</taxon>
        <taxon>malvids</taxon>
        <taxon>Brassicales</taxon>
        <taxon>Brassicaceae</taxon>
        <taxon>Brassiceae</taxon>
        <taxon>Brassica</taxon>
    </lineage>
</organism>
<dbReference type="EMBL" id="JAGKQM010000003">
    <property type="protein sequence ID" value="KAH0935099.1"/>
    <property type="molecule type" value="Genomic_DNA"/>
</dbReference>
<keyword evidence="3" id="KW-1185">Reference proteome</keyword>
<dbReference type="Pfam" id="PF13456">
    <property type="entry name" value="RVT_3"/>
    <property type="match status" value="1"/>
</dbReference>
<sequence>MLCEDKHTEIFSFTHMCLPNVSKTLQSIACPNCHRGRDGYHFDTRVGLAWDKGSHTAGLAWIITDPTRNLEIRGGQIHHNVTTPLAAEALAMRAALQATSSMKVTHLFGCSPTTKP</sequence>
<evidence type="ECO:0000313" key="3">
    <source>
        <dbReference type="Proteomes" id="UP000824890"/>
    </source>
</evidence>
<gene>
    <name evidence="2" type="ORF">HID58_012216</name>
</gene>
<dbReference type="Proteomes" id="UP000824890">
    <property type="component" value="Unassembled WGS sequence"/>
</dbReference>
<dbReference type="InterPro" id="IPR002156">
    <property type="entry name" value="RNaseH_domain"/>
</dbReference>
<evidence type="ECO:0000259" key="1">
    <source>
        <dbReference type="Pfam" id="PF13456"/>
    </source>
</evidence>
<protein>
    <recommendedName>
        <fullName evidence="1">RNase H type-1 domain-containing protein</fullName>
    </recommendedName>
</protein>
<accession>A0ABQ8E0F9</accession>
<evidence type="ECO:0000313" key="2">
    <source>
        <dbReference type="EMBL" id="KAH0935099.1"/>
    </source>
</evidence>